<dbReference type="eggNOG" id="COG3193">
    <property type="taxonomic scope" value="Bacteria"/>
</dbReference>
<keyword evidence="9" id="KW-1185">Reference proteome</keyword>
<dbReference type="InterPro" id="IPR011990">
    <property type="entry name" value="TPR-like_helical_dom_sf"/>
</dbReference>
<organism evidence="8 9">
    <name type="scientific">Aquimarina atlantica</name>
    <dbReference type="NCBI Taxonomy" id="1317122"/>
    <lineage>
        <taxon>Bacteria</taxon>
        <taxon>Pseudomonadati</taxon>
        <taxon>Bacteroidota</taxon>
        <taxon>Flavobacteriia</taxon>
        <taxon>Flavobacteriales</taxon>
        <taxon>Flavobacteriaceae</taxon>
        <taxon>Aquimarina</taxon>
    </lineage>
</organism>
<keyword evidence="3" id="KW-0732">Signal</keyword>
<dbReference type="RefSeq" id="WP_034246709.1">
    <property type="nucleotide sequence ID" value="NZ_AQRA01000012.1"/>
</dbReference>
<feature type="domain" description="RagB/SusD" evidence="6">
    <location>
        <begin position="339"/>
        <end position="413"/>
    </location>
</feature>
<name>A0A023BPQ6_9FLAO</name>
<comment type="similarity">
    <text evidence="2">Belongs to the SusD family.</text>
</comment>
<evidence type="ECO:0000256" key="3">
    <source>
        <dbReference type="ARBA" id="ARBA00022729"/>
    </source>
</evidence>
<keyword evidence="5" id="KW-0998">Cell outer membrane</keyword>
<comment type="caution">
    <text evidence="8">The sequence shown here is derived from an EMBL/GenBank/DDBJ whole genome shotgun (WGS) entry which is preliminary data.</text>
</comment>
<proteinExistence type="inferred from homology"/>
<dbReference type="AlphaFoldDB" id="A0A023BPQ6"/>
<dbReference type="SUPFAM" id="SSF48452">
    <property type="entry name" value="TPR-like"/>
    <property type="match status" value="1"/>
</dbReference>
<dbReference type="Proteomes" id="UP000023541">
    <property type="component" value="Unassembled WGS sequence"/>
</dbReference>
<accession>A0A023BPQ6</accession>
<evidence type="ECO:0000256" key="4">
    <source>
        <dbReference type="ARBA" id="ARBA00023136"/>
    </source>
</evidence>
<keyword evidence="4" id="KW-0472">Membrane</keyword>
<evidence type="ECO:0000259" key="6">
    <source>
        <dbReference type="Pfam" id="PF07980"/>
    </source>
</evidence>
<evidence type="ECO:0000313" key="8">
    <source>
        <dbReference type="EMBL" id="EZH71678.1"/>
    </source>
</evidence>
<dbReference type="STRING" id="1317122.ATO12_05810"/>
<dbReference type="CDD" id="cd08977">
    <property type="entry name" value="SusD"/>
    <property type="match status" value="1"/>
</dbReference>
<evidence type="ECO:0000313" key="9">
    <source>
        <dbReference type="Proteomes" id="UP000023541"/>
    </source>
</evidence>
<evidence type="ECO:0000256" key="5">
    <source>
        <dbReference type="ARBA" id="ARBA00023237"/>
    </source>
</evidence>
<reference evidence="8 9" key="1">
    <citation type="submission" date="2014-04" db="EMBL/GenBank/DDBJ databases">
        <title>Aquimarina sp. 22II-S11-z7 Genome Sequencing.</title>
        <authorList>
            <person name="Lai Q."/>
        </authorList>
    </citation>
    <scope>NUCLEOTIDE SEQUENCE [LARGE SCALE GENOMIC DNA]</scope>
    <source>
        <strain evidence="8 9">22II-S11-z7</strain>
    </source>
</reference>
<protein>
    <recommendedName>
        <fullName evidence="10">RagB/SusD family nutrient uptake outer membrane protein</fullName>
    </recommendedName>
</protein>
<comment type="subcellular location">
    <subcellularLocation>
        <location evidence="1">Cell outer membrane</location>
    </subcellularLocation>
</comment>
<dbReference type="Pfam" id="PF07980">
    <property type="entry name" value="SusD_RagB"/>
    <property type="match status" value="1"/>
</dbReference>
<dbReference type="InterPro" id="IPR033985">
    <property type="entry name" value="SusD-like_N"/>
</dbReference>
<dbReference type="Pfam" id="PF14322">
    <property type="entry name" value="SusD-like_3"/>
    <property type="match status" value="1"/>
</dbReference>
<evidence type="ECO:0000259" key="7">
    <source>
        <dbReference type="Pfam" id="PF14322"/>
    </source>
</evidence>
<evidence type="ECO:0008006" key="10">
    <source>
        <dbReference type="Google" id="ProtNLM"/>
    </source>
</evidence>
<dbReference type="InterPro" id="IPR012944">
    <property type="entry name" value="SusD_RagB_dom"/>
</dbReference>
<gene>
    <name evidence="8" type="ORF">ATO12_05810</name>
</gene>
<dbReference type="EMBL" id="AQRA01000012">
    <property type="protein sequence ID" value="EZH71678.1"/>
    <property type="molecule type" value="Genomic_DNA"/>
</dbReference>
<evidence type="ECO:0000256" key="2">
    <source>
        <dbReference type="ARBA" id="ARBA00006275"/>
    </source>
</evidence>
<dbReference type="GO" id="GO:0009279">
    <property type="term" value="C:cell outer membrane"/>
    <property type="evidence" value="ECO:0007669"/>
    <property type="project" value="UniProtKB-SubCell"/>
</dbReference>
<feature type="domain" description="SusD-like N-terminal" evidence="7">
    <location>
        <begin position="23"/>
        <end position="231"/>
    </location>
</feature>
<sequence>MKFLKFLILIVIFSNTSCENELDIEPQQSVSTEVATSTAENIEAILTGAYDSARSGDPTFGGGNYDGDLANIAVLYGNTDQIEWNGTFANLRELFNKELDNVNASANGMWRDAYLLFGAVNTVLANLDKFEDVDQKNRVEGEAMFLRGLAYFDIIRLYGQQYNAGGGNTQPGVPIVLDPPSLERLVPRSSVEDVYTQIIQDLTSAYSKLPDTNGDRADKYAAQAVLARVYLQQGNYAAARDAADDVIQNSGHSLMPDFNAVFDSDDNTAETIFSFVVNTQEGTNRHVVHFASEALGGRGGDISIAQAYIDKFDSAADERRNYTYTDGGLTLSSKFVRQFANTQQIRLAEMHLIRAECNFRESTSVGQAPLAEINALRARSSAPALGALTIDLILNERELELGFEGFVLHDYKRTQRNIGGLPYNDNKLVFPVPQQARDRNDLLDQNPGY</sequence>
<dbReference type="OrthoDB" id="630434at2"/>
<dbReference type="Gene3D" id="1.25.40.390">
    <property type="match status" value="1"/>
</dbReference>
<evidence type="ECO:0000256" key="1">
    <source>
        <dbReference type="ARBA" id="ARBA00004442"/>
    </source>
</evidence>